<protein>
    <submittedName>
        <fullName evidence="1">Uncharacterized protein</fullName>
    </submittedName>
</protein>
<proteinExistence type="predicted"/>
<accession>A0A635R803</accession>
<reference evidence="1" key="1">
    <citation type="submission" date="2018-07" db="EMBL/GenBank/DDBJ databases">
        <authorList>
            <person name="Ashton P.M."/>
            <person name="Dallman T."/>
            <person name="Nair S."/>
            <person name="De Pinna E."/>
            <person name="Peters T."/>
            <person name="Grant K."/>
        </authorList>
    </citation>
    <scope>NUCLEOTIDE SEQUENCE</scope>
    <source>
        <strain evidence="1">368335</strain>
    </source>
</reference>
<dbReference type="AlphaFoldDB" id="A0A635R803"/>
<comment type="caution">
    <text evidence="1">The sequence shown here is derived from an EMBL/GenBank/DDBJ whole genome shotgun (WGS) entry which is preliminary data.</text>
</comment>
<dbReference type="EMBL" id="AAMIYH010000015">
    <property type="protein sequence ID" value="EDH8302971.1"/>
    <property type="molecule type" value="Genomic_DNA"/>
</dbReference>
<name>A0A635R803_SALET</name>
<gene>
    <name evidence="1" type="ORF">CB695_15985</name>
</gene>
<sequence>MFYRELQQYTDALRKATIDAHNNLRDVVSVIEQCSDVLYAETIETPTRDGVKSLQLHICSKHGSLSLNFRVGLDYYMVRKSYLSCDGDLYPVVWNNDYSKFVYPLEEHRRTVYEFVKAVLEGF</sequence>
<organism evidence="1">
    <name type="scientific">Salmonella enterica subsp. enterica serovar Chester</name>
    <dbReference type="NCBI Taxonomy" id="149386"/>
    <lineage>
        <taxon>Bacteria</taxon>
        <taxon>Pseudomonadati</taxon>
        <taxon>Pseudomonadota</taxon>
        <taxon>Gammaproteobacteria</taxon>
        <taxon>Enterobacterales</taxon>
        <taxon>Enterobacteriaceae</taxon>
        <taxon>Salmonella</taxon>
    </lineage>
</organism>
<evidence type="ECO:0000313" key="1">
    <source>
        <dbReference type="EMBL" id="EDH8302971.1"/>
    </source>
</evidence>